<dbReference type="InterPro" id="IPR004358">
    <property type="entry name" value="Sig_transdc_His_kin-like_C"/>
</dbReference>
<keyword evidence="8" id="KW-1185">Reference proteome</keyword>
<dbReference type="Gene3D" id="3.30.565.10">
    <property type="entry name" value="Histidine kinase-like ATPase, C-terminal domain"/>
    <property type="match status" value="1"/>
</dbReference>
<dbReference type="PROSITE" id="PS51371">
    <property type="entry name" value="CBS"/>
    <property type="match status" value="1"/>
</dbReference>
<protein>
    <recommendedName>
        <fullName evidence="2">histidine kinase</fullName>
        <ecNumber evidence="2">2.7.13.3</ecNumber>
    </recommendedName>
</protein>
<dbReference type="PROSITE" id="PS50109">
    <property type="entry name" value="HIS_KIN"/>
    <property type="match status" value="1"/>
</dbReference>
<dbReference type="Proteomes" id="UP000283458">
    <property type="component" value="Unassembled WGS sequence"/>
</dbReference>
<evidence type="ECO:0000256" key="4">
    <source>
        <dbReference type="PROSITE-ProRule" id="PRU00703"/>
    </source>
</evidence>
<evidence type="ECO:0000259" key="5">
    <source>
        <dbReference type="PROSITE" id="PS50109"/>
    </source>
</evidence>
<dbReference type="InterPro" id="IPR000644">
    <property type="entry name" value="CBS_dom"/>
</dbReference>
<dbReference type="InterPro" id="IPR036890">
    <property type="entry name" value="HATPase_C_sf"/>
</dbReference>
<dbReference type="SMART" id="SM00387">
    <property type="entry name" value="HATPase_c"/>
    <property type="match status" value="1"/>
</dbReference>
<dbReference type="InterPro" id="IPR005467">
    <property type="entry name" value="His_kinase_dom"/>
</dbReference>
<dbReference type="Gene3D" id="3.10.580.10">
    <property type="entry name" value="CBS-domain"/>
    <property type="match status" value="1"/>
</dbReference>
<reference evidence="7 8" key="1">
    <citation type="submission" date="2018-09" db="EMBL/GenBank/DDBJ databases">
        <authorList>
            <person name="Zhu H."/>
        </authorList>
    </citation>
    <scope>NUCLEOTIDE SEQUENCE [LARGE SCALE GENOMIC DNA]</scope>
    <source>
        <strain evidence="7 8">K2W22B-5</strain>
    </source>
</reference>
<dbReference type="AlphaFoldDB" id="A0A418VV63"/>
<dbReference type="PANTHER" id="PTHR43065:SF42">
    <property type="entry name" value="TWO-COMPONENT SENSOR PPRA"/>
    <property type="match status" value="1"/>
</dbReference>
<dbReference type="EC" id="2.7.13.3" evidence="2"/>
<feature type="domain" description="Histidine kinase" evidence="5">
    <location>
        <begin position="168"/>
        <end position="408"/>
    </location>
</feature>
<dbReference type="GO" id="GO:0000155">
    <property type="term" value="F:phosphorelay sensor kinase activity"/>
    <property type="evidence" value="ECO:0007669"/>
    <property type="project" value="InterPro"/>
</dbReference>
<evidence type="ECO:0000256" key="2">
    <source>
        <dbReference type="ARBA" id="ARBA00012438"/>
    </source>
</evidence>
<dbReference type="Pfam" id="PF02518">
    <property type="entry name" value="HATPase_c"/>
    <property type="match status" value="1"/>
</dbReference>
<evidence type="ECO:0000256" key="1">
    <source>
        <dbReference type="ARBA" id="ARBA00000085"/>
    </source>
</evidence>
<evidence type="ECO:0000313" key="8">
    <source>
        <dbReference type="Proteomes" id="UP000283458"/>
    </source>
</evidence>
<dbReference type="CDD" id="cd04598">
    <property type="entry name" value="CBS_pair_GGDEF_EAL"/>
    <property type="match status" value="1"/>
</dbReference>
<dbReference type="Pfam" id="PF00571">
    <property type="entry name" value="CBS"/>
    <property type="match status" value="1"/>
</dbReference>
<organism evidence="7 8">
    <name type="scientific">Azospirillum cavernae</name>
    <dbReference type="NCBI Taxonomy" id="2320860"/>
    <lineage>
        <taxon>Bacteria</taxon>
        <taxon>Pseudomonadati</taxon>
        <taxon>Pseudomonadota</taxon>
        <taxon>Alphaproteobacteria</taxon>
        <taxon>Rhodospirillales</taxon>
        <taxon>Azospirillaceae</taxon>
        <taxon>Azospirillum</taxon>
    </lineage>
</organism>
<evidence type="ECO:0000259" key="6">
    <source>
        <dbReference type="PROSITE" id="PS51371"/>
    </source>
</evidence>
<keyword evidence="3" id="KW-0597">Phosphoprotein</keyword>
<accession>A0A418VV63</accession>
<comment type="caution">
    <text evidence="7">The sequence shown here is derived from an EMBL/GenBank/DDBJ whole genome shotgun (WGS) entry which is preliminary data.</text>
</comment>
<evidence type="ECO:0000256" key="3">
    <source>
        <dbReference type="ARBA" id="ARBA00022553"/>
    </source>
</evidence>
<dbReference type="PANTHER" id="PTHR43065">
    <property type="entry name" value="SENSOR HISTIDINE KINASE"/>
    <property type="match status" value="1"/>
</dbReference>
<dbReference type="InterPro" id="IPR003594">
    <property type="entry name" value="HATPase_dom"/>
</dbReference>
<keyword evidence="4" id="KW-0129">CBS domain</keyword>
<proteinExistence type="predicted"/>
<dbReference type="Gene3D" id="1.10.287.130">
    <property type="match status" value="1"/>
</dbReference>
<dbReference type="InterPro" id="IPR003661">
    <property type="entry name" value="HisK_dim/P_dom"/>
</dbReference>
<name>A0A418VV63_9PROT</name>
<gene>
    <name evidence="7" type="ORF">D3877_12450</name>
</gene>
<dbReference type="EMBL" id="QYUL01000002">
    <property type="protein sequence ID" value="RJF81033.1"/>
    <property type="molecule type" value="Genomic_DNA"/>
</dbReference>
<dbReference type="CDD" id="cd00082">
    <property type="entry name" value="HisKA"/>
    <property type="match status" value="1"/>
</dbReference>
<sequence length="409" mass="43397">MSVAGGDVAVVRSLRRPAPAIPPETLGKQVARLFEEDRSVPAFAVLRGRSPVGLIDRLGFMSRFAARYGRDLFGHKPITQMMDRDPLIVDAALTVDEVSRRLFTQNPKALHTGFIVTEDGAYAGIVTGIDLLQAVAHSLATTNEHLREAQASLVQSEKMAALGALVAGVAHEINTPIGSALTAATAFGERAKSFGALAGGGSIRRTDIDRFVGAALEASDYMEANIRRASELITGFKQIAVDQTSDERRHFRLAQCLDDVMLSLNPRLRKEAVGVALSCPPDLELDSYPGAVAQVLTNLVMNAVAHAFAPGPGGAWTDGRPRRMTITVEPLAGDALELVVADNGGGVPADVQPRVFDPFFTTRRGQGGTGLGLHIVFNLLAQRLGGGIRVEDAEGGGARFVAWLPLVAP</sequence>
<dbReference type="InterPro" id="IPR046342">
    <property type="entry name" value="CBS_dom_sf"/>
</dbReference>
<feature type="domain" description="CBS" evidence="6">
    <location>
        <begin position="82"/>
        <end position="141"/>
    </location>
</feature>
<evidence type="ECO:0000313" key="7">
    <source>
        <dbReference type="EMBL" id="RJF81033.1"/>
    </source>
</evidence>
<dbReference type="PRINTS" id="PR00344">
    <property type="entry name" value="BCTRLSENSOR"/>
</dbReference>
<dbReference type="SUPFAM" id="SSF55874">
    <property type="entry name" value="ATPase domain of HSP90 chaperone/DNA topoisomerase II/histidine kinase"/>
    <property type="match status" value="1"/>
</dbReference>
<dbReference type="SUPFAM" id="SSF54631">
    <property type="entry name" value="CBS-domain pair"/>
    <property type="match status" value="1"/>
</dbReference>
<comment type="catalytic activity">
    <reaction evidence="1">
        <text>ATP + protein L-histidine = ADP + protein N-phospho-L-histidine.</text>
        <dbReference type="EC" id="2.7.13.3"/>
    </reaction>
</comment>